<feature type="compositionally biased region" description="Polar residues" evidence="1">
    <location>
        <begin position="421"/>
        <end position="431"/>
    </location>
</feature>
<feature type="compositionally biased region" description="Polar residues" evidence="1">
    <location>
        <begin position="400"/>
        <end position="415"/>
    </location>
</feature>
<organism evidence="2">
    <name type="scientific">Heliothis virescens</name>
    <name type="common">Tobacco budworm moth</name>
    <dbReference type="NCBI Taxonomy" id="7102"/>
    <lineage>
        <taxon>Eukaryota</taxon>
        <taxon>Metazoa</taxon>
        <taxon>Ecdysozoa</taxon>
        <taxon>Arthropoda</taxon>
        <taxon>Hexapoda</taxon>
        <taxon>Insecta</taxon>
        <taxon>Pterygota</taxon>
        <taxon>Neoptera</taxon>
        <taxon>Endopterygota</taxon>
        <taxon>Lepidoptera</taxon>
        <taxon>Glossata</taxon>
        <taxon>Ditrysia</taxon>
        <taxon>Noctuoidea</taxon>
        <taxon>Noctuidae</taxon>
        <taxon>Heliothinae</taxon>
        <taxon>Heliothis</taxon>
    </lineage>
</organism>
<feature type="region of interest" description="Disordered" evidence="1">
    <location>
        <begin position="1"/>
        <end position="33"/>
    </location>
</feature>
<feature type="region of interest" description="Disordered" evidence="1">
    <location>
        <begin position="335"/>
        <end position="445"/>
    </location>
</feature>
<feature type="compositionally biased region" description="Acidic residues" evidence="1">
    <location>
        <begin position="723"/>
        <end position="734"/>
    </location>
</feature>
<feature type="compositionally biased region" description="Acidic residues" evidence="1">
    <location>
        <begin position="843"/>
        <end position="861"/>
    </location>
</feature>
<feature type="region of interest" description="Disordered" evidence="1">
    <location>
        <begin position="558"/>
        <end position="943"/>
    </location>
</feature>
<feature type="compositionally biased region" description="Basic and acidic residues" evidence="1">
    <location>
        <begin position="735"/>
        <end position="744"/>
    </location>
</feature>
<dbReference type="STRING" id="7102.A0A2A4JYI1"/>
<evidence type="ECO:0000256" key="1">
    <source>
        <dbReference type="SAM" id="MobiDB-lite"/>
    </source>
</evidence>
<feature type="compositionally biased region" description="Basic and acidic residues" evidence="1">
    <location>
        <begin position="895"/>
        <end position="909"/>
    </location>
</feature>
<feature type="compositionally biased region" description="Polar residues" evidence="1">
    <location>
        <begin position="342"/>
        <end position="353"/>
    </location>
</feature>
<feature type="region of interest" description="Disordered" evidence="1">
    <location>
        <begin position="1123"/>
        <end position="1150"/>
    </location>
</feature>
<feature type="compositionally biased region" description="Polar residues" evidence="1">
    <location>
        <begin position="987"/>
        <end position="1002"/>
    </location>
</feature>
<feature type="compositionally biased region" description="Polar residues" evidence="1">
    <location>
        <begin position="378"/>
        <end position="391"/>
    </location>
</feature>
<feature type="region of interest" description="Disordered" evidence="1">
    <location>
        <begin position="1282"/>
        <end position="1306"/>
    </location>
</feature>
<feature type="compositionally biased region" description="Low complexity" evidence="1">
    <location>
        <begin position="566"/>
        <end position="579"/>
    </location>
</feature>
<feature type="region of interest" description="Disordered" evidence="1">
    <location>
        <begin position="978"/>
        <end position="1015"/>
    </location>
</feature>
<feature type="compositionally biased region" description="Acidic residues" evidence="1">
    <location>
        <begin position="751"/>
        <end position="792"/>
    </location>
</feature>
<feature type="compositionally biased region" description="Acidic residues" evidence="1">
    <location>
        <begin position="799"/>
        <end position="835"/>
    </location>
</feature>
<feature type="compositionally biased region" description="Acidic residues" evidence="1">
    <location>
        <begin position="910"/>
        <end position="923"/>
    </location>
</feature>
<feature type="compositionally biased region" description="Basic residues" evidence="1">
    <location>
        <begin position="1136"/>
        <end position="1150"/>
    </location>
</feature>
<comment type="caution">
    <text evidence="2">The sequence shown here is derived from an EMBL/GenBank/DDBJ whole genome shotgun (WGS) entry which is preliminary data.</text>
</comment>
<feature type="compositionally biased region" description="Low complexity" evidence="1">
    <location>
        <begin position="359"/>
        <end position="372"/>
    </location>
</feature>
<evidence type="ECO:0000313" key="2">
    <source>
        <dbReference type="EMBL" id="PCG76694.1"/>
    </source>
</evidence>
<name>A0A2A4JYI1_HELVI</name>
<proteinExistence type="predicted"/>
<feature type="compositionally biased region" description="Basic residues" evidence="1">
    <location>
        <begin position="1294"/>
        <end position="1306"/>
    </location>
</feature>
<feature type="compositionally biased region" description="Polar residues" evidence="1">
    <location>
        <begin position="635"/>
        <end position="644"/>
    </location>
</feature>
<reference evidence="2" key="1">
    <citation type="submission" date="2017-09" db="EMBL/GenBank/DDBJ databases">
        <title>Contemporary evolution of a Lepidopteran species, Heliothis virescens, in response to modern agricultural practices.</title>
        <authorList>
            <person name="Fritz M.L."/>
            <person name="Deyonke A.M."/>
            <person name="Papanicolaou A."/>
            <person name="Micinski S."/>
            <person name="Westbrook J."/>
            <person name="Gould F."/>
        </authorList>
    </citation>
    <scope>NUCLEOTIDE SEQUENCE [LARGE SCALE GENOMIC DNA]</scope>
    <source>
        <strain evidence="2">HvINT-</strain>
        <tissue evidence="2">Whole body</tissue>
    </source>
</reference>
<protein>
    <submittedName>
        <fullName evidence="2">Uncharacterized protein</fullName>
    </submittedName>
</protein>
<feature type="compositionally biased region" description="Polar residues" evidence="1">
    <location>
        <begin position="1"/>
        <end position="18"/>
    </location>
</feature>
<sequence length="1453" mass="166250">MQRTRIPSPARSQGATTTPRRKKARSSRSLCSPALSTASGRLTSIIDQFKDKNMESFALSPLNGKSVLNDNTDIEEPKRKSWWKKLDENSRDVLEVLEDNKLSEVNNAVEEFIDIDVLSQEKKNYTLDLPESSDNESIHSIVLPQRRLFTQKENLPQKKFGQLIDNRESLAKLHKPNTTNTEKIVNVGTRELFQNAKRSKPIFPSALLNISPNKTAVDKTKENVLVEPKPQVRSIFGNRPANKRKNMFADFIVSESEDEIPEIQPKVFGFQKKLEQRRISSISKGREGSPTSSITTDMEMDDWKMLPSSTMVENQIEDMMGGNTPVKRARLSKLSEAKESDAGTNTLQTNTTADKTKQSNKSVSSKNKSKASPEVKNASLNNSRTTRSMLKNASKVEENVITSLKQDSKGSQTRSPKVDSNKSLQNDKQNISLNKSQKLNKSKTRNSEIVLEDNVEADENIFNTVHVINNVTRVINKSTGKNMSSSTVPNKSVNEKERTVTLKVHSKVGPEDMEQDQEDDENNFTLKYDENEIIEEAVDHNDLAENQKDKKLNTTVIKDSQETQMNKSKNNKSNLSNKSIQKATKPTKTVEESVESQNEQYSADDHVDGNVEQDPEIVHDKTEVHEEEIEVANMNEASTENVADQSEVDDANVSHDNDDEQNVSQEANNSQEVENEENESEEEEAVDSDENEEASDLNVGDANESQEVGVEVNDQANESHMDEDNDASENEDEEKTANESHVEEPNQSQEADNDEEESEEVENDEESQEVENEAEVSQEVQNDEEESQEVENDEKSQEIENDEEESQEVENDEEESQEVENDEEKSQEIENDEEHEQIVSDAEANESEENDDDQQMEDSDEADKAIASDPEISEQDDNDDPADEMEVDDDNDEQESVHDQSHQEERQIEEQNEVEPSAEEIGESPDVTHDTTGRHRKKHLNKSPEVILLDKTNQMDSFTATGRNTSIRKTKSIIKNLHITPSLAPPGNSTGFSDGTTNSSAEGSGWDSHRTTRKTLRQTFGKDFTPRKSLRAMVMEKSAKRQTEHIDMHSETVKFPQANSTELPEMSHRDDVEDFVESDHEVSRRTRQTTLETYLEKIKLQNIEKKAKMEELVRNSLNKGPVRDPLSLFKVPNKPAPRRPKPSQAKPKKQIRSIIAFDDLPSEMKEDMKYKPPKRFQPSNASWITKRLYKFLETKLEPKYDYKARIRSEKLVETIYHFAKDLRRHNVAPTDAVDVLKHELARLEVVRTHFEFYEFFHEFMPREVRIKEELVRNSLNKGPVRDPLSLFKVPNKPAPRRPKPSQAKPKKQIRSIIAFDDLPSEMKEDMKYKPPKRFQPSNASWITKRLYKFLETKLEPKYDYKARIRSEKLVETIYHFAKDLRRHNVAPTDAVDVLKHELARLEVVRTHFEFYEFFHEFMPREVRIKVVPDIVNKIPLPRHGVFSEILRGNTVQG</sequence>
<gene>
    <name evidence="2" type="ORF">B5V51_8914</name>
</gene>
<feature type="compositionally biased region" description="Acidic residues" evidence="1">
    <location>
        <begin position="673"/>
        <end position="695"/>
    </location>
</feature>
<accession>A0A2A4JYI1</accession>
<dbReference type="EMBL" id="NWSH01000397">
    <property type="protein sequence ID" value="PCG76694.1"/>
    <property type="molecule type" value="Genomic_DNA"/>
</dbReference>
<feature type="compositionally biased region" description="Acidic residues" evidence="1">
    <location>
        <begin position="871"/>
        <end position="894"/>
    </location>
</feature>